<evidence type="ECO:0000256" key="1">
    <source>
        <dbReference type="SAM" id="MobiDB-lite"/>
    </source>
</evidence>
<feature type="region of interest" description="Disordered" evidence="1">
    <location>
        <begin position="96"/>
        <end position="138"/>
    </location>
</feature>
<dbReference type="AlphaFoldDB" id="A0AA39ZTH8"/>
<evidence type="ECO:0000313" key="2">
    <source>
        <dbReference type="EMBL" id="KAK0703239.1"/>
    </source>
</evidence>
<name>A0AA39ZTH8_9PEZI</name>
<proteinExistence type="predicted"/>
<dbReference type="EMBL" id="JAUIRO010000008">
    <property type="protein sequence ID" value="KAK0703239.1"/>
    <property type="molecule type" value="Genomic_DNA"/>
</dbReference>
<organism evidence="2 3">
    <name type="scientific">Lasiosphaeria miniovina</name>
    <dbReference type="NCBI Taxonomy" id="1954250"/>
    <lineage>
        <taxon>Eukaryota</taxon>
        <taxon>Fungi</taxon>
        <taxon>Dikarya</taxon>
        <taxon>Ascomycota</taxon>
        <taxon>Pezizomycotina</taxon>
        <taxon>Sordariomycetes</taxon>
        <taxon>Sordariomycetidae</taxon>
        <taxon>Sordariales</taxon>
        <taxon>Lasiosphaeriaceae</taxon>
        <taxon>Lasiosphaeria</taxon>
    </lineage>
</organism>
<gene>
    <name evidence="2" type="ORF">B0T26DRAFT_730417</name>
</gene>
<feature type="compositionally biased region" description="Low complexity" evidence="1">
    <location>
        <begin position="21"/>
        <end position="33"/>
    </location>
</feature>
<evidence type="ECO:0000313" key="3">
    <source>
        <dbReference type="Proteomes" id="UP001172101"/>
    </source>
</evidence>
<reference evidence="2" key="1">
    <citation type="submission" date="2023-06" db="EMBL/GenBank/DDBJ databases">
        <title>Genome-scale phylogeny and comparative genomics of the fungal order Sordariales.</title>
        <authorList>
            <consortium name="Lawrence Berkeley National Laboratory"/>
            <person name="Hensen N."/>
            <person name="Bonometti L."/>
            <person name="Westerberg I."/>
            <person name="Brannstrom I.O."/>
            <person name="Guillou S."/>
            <person name="Cros-Aarteil S."/>
            <person name="Calhoun S."/>
            <person name="Haridas S."/>
            <person name="Kuo A."/>
            <person name="Mondo S."/>
            <person name="Pangilinan J."/>
            <person name="Riley R."/>
            <person name="LaButti K."/>
            <person name="Andreopoulos B."/>
            <person name="Lipzen A."/>
            <person name="Chen C."/>
            <person name="Yanf M."/>
            <person name="Daum C."/>
            <person name="Ng V."/>
            <person name="Clum A."/>
            <person name="Steindorff A."/>
            <person name="Ohm R."/>
            <person name="Martin F."/>
            <person name="Silar P."/>
            <person name="Natvig D."/>
            <person name="Lalanne C."/>
            <person name="Gautier V."/>
            <person name="Ament-velasquez S.L."/>
            <person name="Kruys A."/>
            <person name="Hutchinson M.I."/>
            <person name="Powell A.J."/>
            <person name="Barry K."/>
            <person name="Miller A.N."/>
            <person name="Grigoriev I.V."/>
            <person name="Debuchy R."/>
            <person name="Gladieux P."/>
            <person name="Thoren M.H."/>
            <person name="Johannesson H."/>
        </authorList>
    </citation>
    <scope>NUCLEOTIDE SEQUENCE</scope>
    <source>
        <strain evidence="2">SMH2392-1A</strain>
    </source>
</reference>
<comment type="caution">
    <text evidence="2">The sequence shown here is derived from an EMBL/GenBank/DDBJ whole genome shotgun (WGS) entry which is preliminary data.</text>
</comment>
<dbReference type="GeneID" id="85326283"/>
<sequence length="138" mass="15853">MFLQPRSPLSFEEKPTMTGTPGLLQPLNQQPLPACHSYPRTYGARKRGTKNSTAMPKQDAKSWKHHKETRAAEELEYHKEIRAAEELKDHKEIRAAEELEISQGNKGGRENNAANTRSRYEELETVRAWSSRPPRRSD</sequence>
<protein>
    <submittedName>
        <fullName evidence="2">Uncharacterized protein</fullName>
    </submittedName>
</protein>
<dbReference type="RefSeq" id="XP_060290098.1">
    <property type="nucleotide sequence ID" value="XM_060443013.1"/>
</dbReference>
<accession>A0AA39ZTH8</accession>
<feature type="region of interest" description="Disordered" evidence="1">
    <location>
        <begin position="1"/>
        <end position="71"/>
    </location>
</feature>
<dbReference type="Proteomes" id="UP001172101">
    <property type="component" value="Unassembled WGS sequence"/>
</dbReference>
<keyword evidence="3" id="KW-1185">Reference proteome</keyword>